<evidence type="ECO:0000259" key="7">
    <source>
        <dbReference type="Pfam" id="PF07980"/>
    </source>
</evidence>
<accession>A0A5B2VKS3</accession>
<evidence type="ECO:0000256" key="1">
    <source>
        <dbReference type="ARBA" id="ARBA00004442"/>
    </source>
</evidence>
<keyword evidence="5" id="KW-0998">Cell outer membrane</keyword>
<keyword evidence="3 6" id="KW-0732">Signal</keyword>
<protein>
    <submittedName>
        <fullName evidence="9">RagB/SusD family nutrient uptake outer membrane protein</fullName>
    </submittedName>
</protein>
<evidence type="ECO:0000259" key="8">
    <source>
        <dbReference type="Pfam" id="PF14322"/>
    </source>
</evidence>
<feature type="signal peptide" evidence="6">
    <location>
        <begin position="1"/>
        <end position="31"/>
    </location>
</feature>
<sequence length="520" mass="58540">MMIKNSCMQRKRLLKYSIPVLCAWLGFSACSLEEKDLYKPVPEAIYSDAAGIANGVTGVYSGLRNIYGSQMGFTITTMGTDIFQHGKDGGYKFMDDYGTALNASNGYLGDLWNNAYATINSANTLLDRIDAVPMDETLKNRYKAEVRFIRAHFYYWLTVQFGDVVFTEHETKGVVNDLGRTPKADIWKKMHEDTQFAVDNLDWTQPDYGRITKGAALHQLAVIDLLQGDYAGAAAAAKKVISDGPYQLLPSYASVFDYNNQKNAEILFSVQYINNALFNGSGNQGNAFFTPAYDQFGLLRDVNQGGRPYTRFRPTEFFRNLFDKNDSRFDVTFRMYWFYNNPANLPAGKKLGDTVVWQISPGVTSLVAPNNDNMHWGVKKHDDPTRASPQDLNGFRDYFVYRLSDTYLLAAEALMLDGKPEEGVTYLNKVRQRAAKPGTTIAPLSAAQLDMDAVLDERARELGGEEGRWMDLVRTGKLVVRVKKYNPNAVNIKPFHVLRPIPQAQRDLSTVEFPQNDGYL</sequence>
<dbReference type="Proteomes" id="UP000324611">
    <property type="component" value="Unassembled WGS sequence"/>
</dbReference>
<feature type="domain" description="RagB/SusD" evidence="7">
    <location>
        <begin position="279"/>
        <end position="519"/>
    </location>
</feature>
<comment type="similarity">
    <text evidence="2">Belongs to the SusD family.</text>
</comment>
<dbReference type="GO" id="GO:0009279">
    <property type="term" value="C:cell outer membrane"/>
    <property type="evidence" value="ECO:0007669"/>
    <property type="project" value="UniProtKB-SubCell"/>
</dbReference>
<gene>
    <name evidence="9" type="ORF">F0L74_22010</name>
</gene>
<dbReference type="SUPFAM" id="SSF48452">
    <property type="entry name" value="TPR-like"/>
    <property type="match status" value="1"/>
</dbReference>
<comment type="subcellular location">
    <subcellularLocation>
        <location evidence="1">Cell outer membrane</location>
    </subcellularLocation>
</comment>
<evidence type="ECO:0000256" key="2">
    <source>
        <dbReference type="ARBA" id="ARBA00006275"/>
    </source>
</evidence>
<organism evidence="9 10">
    <name type="scientific">Chitinophaga agrisoli</name>
    <dbReference type="NCBI Taxonomy" id="2607653"/>
    <lineage>
        <taxon>Bacteria</taxon>
        <taxon>Pseudomonadati</taxon>
        <taxon>Bacteroidota</taxon>
        <taxon>Chitinophagia</taxon>
        <taxon>Chitinophagales</taxon>
        <taxon>Chitinophagaceae</taxon>
        <taxon>Chitinophaga</taxon>
    </lineage>
</organism>
<keyword evidence="10" id="KW-1185">Reference proteome</keyword>
<dbReference type="InterPro" id="IPR012944">
    <property type="entry name" value="SusD_RagB_dom"/>
</dbReference>
<dbReference type="InterPro" id="IPR033985">
    <property type="entry name" value="SusD-like_N"/>
</dbReference>
<reference evidence="9 10" key="2">
    <citation type="submission" date="2019-09" db="EMBL/GenBank/DDBJ databases">
        <authorList>
            <person name="Jin C."/>
        </authorList>
    </citation>
    <scope>NUCLEOTIDE SEQUENCE [LARGE SCALE GENOMIC DNA]</scope>
    <source>
        <strain evidence="9 10">BN140078</strain>
    </source>
</reference>
<dbReference type="EMBL" id="VUOC01000004">
    <property type="protein sequence ID" value="KAA2238892.1"/>
    <property type="molecule type" value="Genomic_DNA"/>
</dbReference>
<evidence type="ECO:0000256" key="4">
    <source>
        <dbReference type="ARBA" id="ARBA00023136"/>
    </source>
</evidence>
<dbReference type="InterPro" id="IPR011990">
    <property type="entry name" value="TPR-like_helical_dom_sf"/>
</dbReference>
<reference evidence="9 10" key="1">
    <citation type="submission" date="2019-09" db="EMBL/GenBank/DDBJ databases">
        <title>Chitinophaga ginsengihumi sp. nov., isolated from soil of ginseng rhizosphere.</title>
        <authorList>
            <person name="Lee J."/>
        </authorList>
    </citation>
    <scope>NUCLEOTIDE SEQUENCE [LARGE SCALE GENOMIC DNA]</scope>
    <source>
        <strain evidence="9 10">BN140078</strain>
    </source>
</reference>
<evidence type="ECO:0000256" key="6">
    <source>
        <dbReference type="SAM" id="SignalP"/>
    </source>
</evidence>
<feature type="domain" description="SusD-like N-terminal" evidence="8">
    <location>
        <begin position="87"/>
        <end position="223"/>
    </location>
</feature>
<dbReference type="PROSITE" id="PS51257">
    <property type="entry name" value="PROKAR_LIPOPROTEIN"/>
    <property type="match status" value="1"/>
</dbReference>
<evidence type="ECO:0000313" key="9">
    <source>
        <dbReference type="EMBL" id="KAA2238892.1"/>
    </source>
</evidence>
<name>A0A5B2VKS3_9BACT</name>
<evidence type="ECO:0000313" key="10">
    <source>
        <dbReference type="Proteomes" id="UP000324611"/>
    </source>
</evidence>
<feature type="chain" id="PRO_5023070785" evidence="6">
    <location>
        <begin position="32"/>
        <end position="520"/>
    </location>
</feature>
<dbReference type="Pfam" id="PF14322">
    <property type="entry name" value="SusD-like_3"/>
    <property type="match status" value="1"/>
</dbReference>
<dbReference type="Pfam" id="PF07980">
    <property type="entry name" value="SusD_RagB"/>
    <property type="match status" value="1"/>
</dbReference>
<evidence type="ECO:0000256" key="5">
    <source>
        <dbReference type="ARBA" id="ARBA00023237"/>
    </source>
</evidence>
<evidence type="ECO:0000256" key="3">
    <source>
        <dbReference type="ARBA" id="ARBA00022729"/>
    </source>
</evidence>
<comment type="caution">
    <text evidence="9">The sequence shown here is derived from an EMBL/GenBank/DDBJ whole genome shotgun (WGS) entry which is preliminary data.</text>
</comment>
<proteinExistence type="inferred from homology"/>
<keyword evidence="4" id="KW-0472">Membrane</keyword>
<dbReference type="Gene3D" id="1.25.40.390">
    <property type="match status" value="1"/>
</dbReference>
<dbReference type="AlphaFoldDB" id="A0A5B2VKS3"/>